<reference evidence="2 3" key="1">
    <citation type="submission" date="2016-10" db="EMBL/GenBank/DDBJ databases">
        <authorList>
            <person name="de Groot N.N."/>
        </authorList>
    </citation>
    <scope>NUCLEOTIDE SEQUENCE [LARGE SCALE GENOMIC DNA]</scope>
    <source>
        <strain evidence="2 3">CGMCC 1.8712</strain>
    </source>
</reference>
<keyword evidence="1" id="KW-0472">Membrane</keyword>
<evidence type="ECO:0000256" key="1">
    <source>
        <dbReference type="SAM" id="Phobius"/>
    </source>
</evidence>
<gene>
    <name evidence="2" type="ORF">SAMN04488065_0847</name>
</gene>
<dbReference type="Proteomes" id="UP000236755">
    <property type="component" value="Unassembled WGS sequence"/>
</dbReference>
<dbReference type="EMBL" id="FNQT01000001">
    <property type="protein sequence ID" value="SDZ86178.1"/>
    <property type="molecule type" value="Genomic_DNA"/>
</dbReference>
<dbReference type="OrthoDB" id="319799at2157"/>
<accession>A0A1H3WIZ3</accession>
<keyword evidence="3" id="KW-1185">Reference proteome</keyword>
<keyword evidence="1" id="KW-1133">Transmembrane helix</keyword>
<proteinExistence type="predicted"/>
<evidence type="ECO:0008006" key="4">
    <source>
        <dbReference type="Google" id="ProtNLM"/>
    </source>
</evidence>
<keyword evidence="1" id="KW-0812">Transmembrane</keyword>
<feature type="transmembrane region" description="Helical" evidence="1">
    <location>
        <begin position="68"/>
        <end position="86"/>
    </location>
</feature>
<sequence length="129" mass="14096">MPLTDMAVALQQGGGGAGGILLSIVYLALVVAYIAGTWKAFVKADQPGWAAIIPIYNTYIMLKIGDNAWWWLLVFFVPIVNLYALYRMFAGVSRAFGQGLGFALGLWFLGFVFWPLLGFGDYSYQGPSA</sequence>
<dbReference type="AlphaFoldDB" id="A0A1H3WIZ3"/>
<feature type="transmembrane region" description="Helical" evidence="1">
    <location>
        <begin position="98"/>
        <end position="117"/>
    </location>
</feature>
<name>A0A1H3WIZ3_9EURY</name>
<protein>
    <recommendedName>
        <fullName evidence="4">Signal peptidase I</fullName>
    </recommendedName>
</protein>
<organism evidence="2 3">
    <name type="scientific">Haloplanus vescus</name>
    <dbReference type="NCBI Taxonomy" id="555874"/>
    <lineage>
        <taxon>Archaea</taxon>
        <taxon>Methanobacteriati</taxon>
        <taxon>Methanobacteriota</taxon>
        <taxon>Stenosarchaea group</taxon>
        <taxon>Halobacteria</taxon>
        <taxon>Halobacteriales</taxon>
        <taxon>Haloferacaceae</taxon>
        <taxon>Haloplanus</taxon>
    </lineage>
</organism>
<feature type="transmembrane region" description="Helical" evidence="1">
    <location>
        <begin position="15"/>
        <end position="35"/>
    </location>
</feature>
<dbReference type="Pfam" id="PF18936">
    <property type="entry name" value="DUF5684"/>
    <property type="match status" value="1"/>
</dbReference>
<dbReference type="RefSeq" id="WP_092631885.1">
    <property type="nucleotide sequence ID" value="NZ_FNQT01000001.1"/>
</dbReference>
<evidence type="ECO:0000313" key="2">
    <source>
        <dbReference type="EMBL" id="SDZ86178.1"/>
    </source>
</evidence>
<dbReference type="InterPro" id="IPR043739">
    <property type="entry name" value="DUF5684"/>
</dbReference>
<evidence type="ECO:0000313" key="3">
    <source>
        <dbReference type="Proteomes" id="UP000236755"/>
    </source>
</evidence>